<dbReference type="AlphaFoldDB" id="Q4CZU7"/>
<accession>Q4CZU7</accession>
<gene>
    <name evidence="1" type="ORF">Tc00.1047053508291.71</name>
</gene>
<dbReference type="KEGG" id="tcr:508291.71"/>
<sequence>MPSDRHIPGNASYLSGELLLVEVPKIKYGSGLPFLRHRAKTALEWLRHGLRSLRRRCDRRAVSRSRPRSSAGRWFRWDFWRLRLTAKAKFPQRLGARSAMGVSHVRHDTSAAAAVLAAHRAVCRASDRGGVGSSRRRWLFRARFFACLLCGIRAAPTACAWDGGLQWSQQPSVFVRNTGAGAGRCSLLPASDSGSRARGFPVACCTGAVSSWPELSDANNTSGQCDDAGAPCVCELCDVGRLLGLCITCLFPGARRSGQGQTASVCALLGAAGKKKGYANNVSHQVIQNRRRVLACFHGSTRRCRHARCRGKSLGEYRTLHANTTPLCVCCGAWLCKAGGKYLKKKNSSCRHPRTSVANPPQYPLPVECGVPIKSKAAP</sequence>
<dbReference type="InParanoid" id="Q4CZU7"/>
<dbReference type="VEuPathDB" id="TriTrypDB:TcCLB.508291.71"/>
<dbReference type="EMBL" id="AAHK01001348">
    <property type="protein sequence ID" value="EAN85799.1"/>
    <property type="molecule type" value="Genomic_DNA"/>
</dbReference>
<protein>
    <submittedName>
        <fullName evidence="1">Uncharacterized protein</fullName>
    </submittedName>
</protein>
<comment type="caution">
    <text evidence="1">The sequence shown here is derived from an EMBL/GenBank/DDBJ whole genome shotgun (WGS) entry which is preliminary data.</text>
</comment>
<reference evidence="1 2" key="1">
    <citation type="journal article" date="2005" name="Science">
        <title>The genome sequence of Trypanosoma cruzi, etiologic agent of Chagas disease.</title>
        <authorList>
            <person name="El-Sayed N.M."/>
            <person name="Myler P.J."/>
            <person name="Bartholomeu D.C."/>
            <person name="Nilsson D."/>
            <person name="Aggarwal G."/>
            <person name="Tran A.N."/>
            <person name="Ghedin E."/>
            <person name="Worthey E.A."/>
            <person name="Delcher A.L."/>
            <person name="Blandin G."/>
            <person name="Westenberger S.J."/>
            <person name="Caler E."/>
            <person name="Cerqueira G.C."/>
            <person name="Branche C."/>
            <person name="Haas B."/>
            <person name="Anupama A."/>
            <person name="Arner E."/>
            <person name="Aslund L."/>
            <person name="Attipoe P."/>
            <person name="Bontempi E."/>
            <person name="Bringaud F."/>
            <person name="Burton P."/>
            <person name="Cadag E."/>
            <person name="Campbell D.A."/>
            <person name="Carrington M."/>
            <person name="Crabtree J."/>
            <person name="Darban H."/>
            <person name="da Silveira J.F."/>
            <person name="de Jong P."/>
            <person name="Edwards K."/>
            <person name="Englund P.T."/>
            <person name="Fazelina G."/>
            <person name="Feldblyum T."/>
            <person name="Ferella M."/>
            <person name="Frasch A.C."/>
            <person name="Gull K."/>
            <person name="Horn D."/>
            <person name="Hou L."/>
            <person name="Huang Y."/>
            <person name="Kindlund E."/>
            <person name="Klingbeil M."/>
            <person name="Kluge S."/>
            <person name="Koo H."/>
            <person name="Lacerda D."/>
            <person name="Levin M.J."/>
            <person name="Lorenzi H."/>
            <person name="Louie T."/>
            <person name="Machado C.R."/>
            <person name="McCulloch R."/>
            <person name="McKenna A."/>
            <person name="Mizuno Y."/>
            <person name="Mottram J.C."/>
            <person name="Nelson S."/>
            <person name="Ochaya S."/>
            <person name="Osoegawa K."/>
            <person name="Pai G."/>
            <person name="Parsons M."/>
            <person name="Pentony M."/>
            <person name="Pettersson U."/>
            <person name="Pop M."/>
            <person name="Ramirez J.L."/>
            <person name="Rinta J."/>
            <person name="Robertson L."/>
            <person name="Salzberg S.L."/>
            <person name="Sanchez D.O."/>
            <person name="Seyler A."/>
            <person name="Sharma R."/>
            <person name="Shetty J."/>
            <person name="Simpson A.J."/>
            <person name="Sisk E."/>
            <person name="Tammi M.T."/>
            <person name="Tarleton R."/>
            <person name="Teixeira S."/>
            <person name="Van Aken S."/>
            <person name="Vogt C."/>
            <person name="Ward P.N."/>
            <person name="Wickstead B."/>
            <person name="Wortman J."/>
            <person name="White O."/>
            <person name="Fraser C.M."/>
            <person name="Stuart K.D."/>
            <person name="Andersson B."/>
        </authorList>
    </citation>
    <scope>NUCLEOTIDE SEQUENCE [LARGE SCALE GENOMIC DNA]</scope>
    <source>
        <strain evidence="1 2">CL Brener</strain>
    </source>
</reference>
<organism evidence="1 2">
    <name type="scientific">Trypanosoma cruzi (strain CL Brener)</name>
    <dbReference type="NCBI Taxonomy" id="353153"/>
    <lineage>
        <taxon>Eukaryota</taxon>
        <taxon>Discoba</taxon>
        <taxon>Euglenozoa</taxon>
        <taxon>Kinetoplastea</taxon>
        <taxon>Metakinetoplastina</taxon>
        <taxon>Trypanosomatida</taxon>
        <taxon>Trypanosomatidae</taxon>
        <taxon>Trypanosoma</taxon>
        <taxon>Schizotrypanum</taxon>
    </lineage>
</organism>
<keyword evidence="2" id="KW-1185">Reference proteome</keyword>
<dbReference type="PaxDb" id="353153-Q4CZU7"/>
<name>Q4CZU7_TRYCC</name>
<evidence type="ECO:0000313" key="1">
    <source>
        <dbReference type="EMBL" id="EAN85799.1"/>
    </source>
</evidence>
<dbReference type="RefSeq" id="XP_807650.1">
    <property type="nucleotide sequence ID" value="XM_802557.1"/>
</dbReference>
<dbReference type="Proteomes" id="UP000002296">
    <property type="component" value="Unassembled WGS sequence"/>
</dbReference>
<evidence type="ECO:0000313" key="2">
    <source>
        <dbReference type="Proteomes" id="UP000002296"/>
    </source>
</evidence>
<proteinExistence type="predicted"/>
<dbReference type="GeneID" id="3537914"/>